<comment type="caution">
    <text evidence="2">The sequence shown here is derived from an EMBL/GenBank/DDBJ whole genome shotgun (WGS) entry which is preliminary data.</text>
</comment>
<proteinExistence type="predicted"/>
<accession>A0A8J4Y8W5</accession>
<feature type="compositionally biased region" description="Basic and acidic residues" evidence="1">
    <location>
        <begin position="47"/>
        <end position="113"/>
    </location>
</feature>
<feature type="region of interest" description="Disordered" evidence="1">
    <location>
        <begin position="1"/>
        <end position="113"/>
    </location>
</feature>
<sequence length="113" mass="13058">MKCEATSHLRDASHLIRSPNSRSRRPTAAAVIRSVPLAPTLTSTVREYPRQEEKGRKESAAGRRSERDARGDMEIRDELKEGDTKESERWDSEGARNLEKRVRGRQEVRRWSE</sequence>
<dbReference type="Proteomes" id="UP000770661">
    <property type="component" value="Unassembled WGS sequence"/>
</dbReference>
<evidence type="ECO:0000313" key="2">
    <source>
        <dbReference type="EMBL" id="KAG0723445.1"/>
    </source>
</evidence>
<gene>
    <name evidence="2" type="ORF">GWK47_042732</name>
</gene>
<name>A0A8J4Y8W5_CHIOP</name>
<keyword evidence="3" id="KW-1185">Reference proteome</keyword>
<reference evidence="2" key="1">
    <citation type="submission" date="2020-07" db="EMBL/GenBank/DDBJ databases">
        <title>The High-quality genome of the commercially important snow crab, Chionoecetes opilio.</title>
        <authorList>
            <person name="Jeong J.-H."/>
            <person name="Ryu S."/>
        </authorList>
    </citation>
    <scope>NUCLEOTIDE SEQUENCE</scope>
    <source>
        <strain evidence="2">MADBK_172401_WGS</strain>
        <tissue evidence="2">Digestive gland</tissue>
    </source>
</reference>
<evidence type="ECO:0000313" key="3">
    <source>
        <dbReference type="Proteomes" id="UP000770661"/>
    </source>
</evidence>
<dbReference type="AlphaFoldDB" id="A0A8J4Y8W5"/>
<dbReference type="EMBL" id="JACEEZ010008264">
    <property type="protein sequence ID" value="KAG0723445.1"/>
    <property type="molecule type" value="Genomic_DNA"/>
</dbReference>
<feature type="compositionally biased region" description="Basic and acidic residues" evidence="1">
    <location>
        <begin position="1"/>
        <end position="14"/>
    </location>
</feature>
<organism evidence="2 3">
    <name type="scientific">Chionoecetes opilio</name>
    <name type="common">Atlantic snow crab</name>
    <name type="synonym">Cancer opilio</name>
    <dbReference type="NCBI Taxonomy" id="41210"/>
    <lineage>
        <taxon>Eukaryota</taxon>
        <taxon>Metazoa</taxon>
        <taxon>Ecdysozoa</taxon>
        <taxon>Arthropoda</taxon>
        <taxon>Crustacea</taxon>
        <taxon>Multicrustacea</taxon>
        <taxon>Malacostraca</taxon>
        <taxon>Eumalacostraca</taxon>
        <taxon>Eucarida</taxon>
        <taxon>Decapoda</taxon>
        <taxon>Pleocyemata</taxon>
        <taxon>Brachyura</taxon>
        <taxon>Eubrachyura</taxon>
        <taxon>Majoidea</taxon>
        <taxon>Majidae</taxon>
        <taxon>Chionoecetes</taxon>
    </lineage>
</organism>
<protein>
    <submittedName>
        <fullName evidence="2">Uncharacterized protein</fullName>
    </submittedName>
</protein>
<evidence type="ECO:0000256" key="1">
    <source>
        <dbReference type="SAM" id="MobiDB-lite"/>
    </source>
</evidence>